<dbReference type="PANTHER" id="PTHR30477">
    <property type="entry name" value="ABC-TRANSPORTER METAL-BINDING PROTEIN"/>
    <property type="match status" value="1"/>
</dbReference>
<accession>A0A5C5UTR5</accession>
<reference evidence="10 11" key="1">
    <citation type="submission" date="2019-08" db="EMBL/GenBank/DDBJ databases">
        <authorList>
            <person name="Lei W."/>
        </authorList>
    </citation>
    <scope>NUCLEOTIDE SEQUENCE [LARGE SCALE GENOMIC DNA]</scope>
    <source>
        <strain evidence="10 11">CCUG 58627</strain>
    </source>
</reference>
<gene>
    <name evidence="10" type="ORF">FRX94_00095</name>
</gene>
<dbReference type="RefSeq" id="WP_146323078.1">
    <property type="nucleotide sequence ID" value="NZ_BAABLR010000076.1"/>
</dbReference>
<dbReference type="AlphaFoldDB" id="A0A5C5UTR5"/>
<dbReference type="EMBL" id="VOHM01000001">
    <property type="protein sequence ID" value="TWT28962.1"/>
    <property type="molecule type" value="Genomic_DNA"/>
</dbReference>
<name>A0A5C5UTR5_9CORY</name>
<evidence type="ECO:0000256" key="2">
    <source>
        <dbReference type="ARBA" id="ARBA00008034"/>
    </source>
</evidence>
<feature type="transmembrane region" description="Helical" evidence="9">
    <location>
        <begin position="90"/>
        <end position="107"/>
    </location>
</feature>
<evidence type="ECO:0000256" key="3">
    <source>
        <dbReference type="ARBA" id="ARBA00022448"/>
    </source>
</evidence>
<proteinExistence type="inferred from homology"/>
<dbReference type="PANTHER" id="PTHR30477:SF8">
    <property type="entry name" value="METAL TRANSPORT SYSTEM MEMBRANE PROTEIN CT_070-RELATED"/>
    <property type="match status" value="1"/>
</dbReference>
<feature type="transmembrane region" description="Helical" evidence="9">
    <location>
        <begin position="144"/>
        <end position="165"/>
    </location>
</feature>
<keyword evidence="11" id="KW-1185">Reference proteome</keyword>
<dbReference type="Gene3D" id="1.10.3470.10">
    <property type="entry name" value="ABC transporter involved in vitamin B12 uptake, BtuC"/>
    <property type="match status" value="1"/>
</dbReference>
<comment type="similarity">
    <text evidence="2 8">Belongs to the ABC-3 integral membrane protein family.</text>
</comment>
<evidence type="ECO:0000256" key="7">
    <source>
        <dbReference type="ARBA" id="ARBA00023136"/>
    </source>
</evidence>
<dbReference type="InterPro" id="IPR037294">
    <property type="entry name" value="ABC_BtuC-like"/>
</dbReference>
<keyword evidence="3 8" id="KW-0813">Transport</keyword>
<protein>
    <submittedName>
        <fullName evidence="10">Metal ABC transporter permease</fullName>
    </submittedName>
</protein>
<dbReference type="InterPro" id="IPR001626">
    <property type="entry name" value="ABC_TroCD"/>
</dbReference>
<evidence type="ECO:0000256" key="5">
    <source>
        <dbReference type="ARBA" id="ARBA00022692"/>
    </source>
</evidence>
<dbReference type="SUPFAM" id="SSF81345">
    <property type="entry name" value="ABC transporter involved in vitamin B12 uptake, BtuC"/>
    <property type="match status" value="1"/>
</dbReference>
<dbReference type="GO" id="GO:0043190">
    <property type="term" value="C:ATP-binding cassette (ABC) transporter complex"/>
    <property type="evidence" value="ECO:0007669"/>
    <property type="project" value="InterPro"/>
</dbReference>
<comment type="caution">
    <text evidence="10">The sequence shown here is derived from an EMBL/GenBank/DDBJ whole genome shotgun (WGS) entry which is preliminary data.</text>
</comment>
<dbReference type="OrthoDB" id="1016457at2"/>
<evidence type="ECO:0000313" key="11">
    <source>
        <dbReference type="Proteomes" id="UP000320791"/>
    </source>
</evidence>
<dbReference type="GO" id="GO:0055085">
    <property type="term" value="P:transmembrane transport"/>
    <property type="evidence" value="ECO:0007669"/>
    <property type="project" value="InterPro"/>
</dbReference>
<feature type="transmembrane region" description="Helical" evidence="9">
    <location>
        <begin position="185"/>
        <end position="218"/>
    </location>
</feature>
<evidence type="ECO:0000256" key="8">
    <source>
        <dbReference type="RuleBase" id="RU003943"/>
    </source>
</evidence>
<evidence type="ECO:0000256" key="1">
    <source>
        <dbReference type="ARBA" id="ARBA00004651"/>
    </source>
</evidence>
<keyword evidence="4" id="KW-1003">Cell membrane</keyword>
<dbReference type="Proteomes" id="UP000320791">
    <property type="component" value="Unassembled WGS sequence"/>
</dbReference>
<keyword evidence="6 9" id="KW-1133">Transmembrane helix</keyword>
<dbReference type="GO" id="GO:0010043">
    <property type="term" value="P:response to zinc ion"/>
    <property type="evidence" value="ECO:0007669"/>
    <property type="project" value="TreeGrafter"/>
</dbReference>
<feature type="transmembrane region" description="Helical" evidence="9">
    <location>
        <begin position="256"/>
        <end position="274"/>
    </location>
</feature>
<dbReference type="Pfam" id="PF00950">
    <property type="entry name" value="ABC-3"/>
    <property type="match status" value="1"/>
</dbReference>
<sequence>MSFAVSVSILALVVALTCALPGVVLVLRRQAMLSDALSHAVLPGIAIAAMWVSSPRSPWLIVGATIGGVVVIAATEWLRSHGRFTEDSATGLIFPAFFAIGVIIISTRLTTSTISEHTVLVGDLNIAALSHLVIGGIDLGPKDAWIVGSVGLLTAIVIIVAHRPLTISTFDPVFAASIGLKQRLLHYVIMVLVSLTVVVSFNAAGAVLVVALMIVPAATALLVTHSLGELLSLTMLIALASSQIGFWVAYRLDAATSPTMALVYGLIFLGLWGFTRIRARRAGATEVSKAAEPASLT</sequence>
<keyword evidence="7 9" id="KW-0472">Membrane</keyword>
<feature type="transmembrane region" description="Helical" evidence="9">
    <location>
        <begin position="6"/>
        <end position="27"/>
    </location>
</feature>
<keyword evidence="5 8" id="KW-0812">Transmembrane</keyword>
<comment type="subcellular location">
    <subcellularLocation>
        <location evidence="1 8">Cell membrane</location>
        <topology evidence="1 8">Multi-pass membrane protein</topology>
    </subcellularLocation>
</comment>
<evidence type="ECO:0000313" key="10">
    <source>
        <dbReference type="EMBL" id="TWT28962.1"/>
    </source>
</evidence>
<evidence type="ECO:0000256" key="4">
    <source>
        <dbReference type="ARBA" id="ARBA00022475"/>
    </source>
</evidence>
<evidence type="ECO:0000256" key="6">
    <source>
        <dbReference type="ARBA" id="ARBA00022989"/>
    </source>
</evidence>
<organism evidence="10 11">
    <name type="scientific">Corynebacterium canis</name>
    <dbReference type="NCBI Taxonomy" id="679663"/>
    <lineage>
        <taxon>Bacteria</taxon>
        <taxon>Bacillati</taxon>
        <taxon>Actinomycetota</taxon>
        <taxon>Actinomycetes</taxon>
        <taxon>Mycobacteriales</taxon>
        <taxon>Corynebacteriaceae</taxon>
        <taxon>Corynebacterium</taxon>
    </lineage>
</organism>
<evidence type="ECO:0000256" key="9">
    <source>
        <dbReference type="SAM" id="Phobius"/>
    </source>
</evidence>
<feature type="transmembrane region" description="Helical" evidence="9">
    <location>
        <begin position="59"/>
        <end position="78"/>
    </location>
</feature>